<accession>A0ABQ3N7R3</accession>
<dbReference type="InterPro" id="IPR011741">
    <property type="entry name" value="Phg_2220_C"/>
</dbReference>
<dbReference type="EMBL" id="BNDS01000018">
    <property type="protein sequence ID" value="GHI00072.1"/>
    <property type="molecule type" value="Genomic_DNA"/>
</dbReference>
<sequence length="253" mass="29858">MSTLVVNESPVMVIPSLAVKLGLNEAIVLQQIHYWLVRSKHVIEGKRWVYNTYHDWQKQLPFWSESTIKRTIRSLESLGYLQSGNWNRLKLDKTKWYTINYDKLPELEAPMVEEDQPMDEASSEQTDQSNMAEDDCAIQGNLEEAVDRYPESGHQNPSIPYLEIIQYLNERAKSAFKADNRKTKNLIRARWKEGFRLADFKRVIDLKTAEWLRDPMFAQYLRPKTLFGTNFESYLNQKWSSKRLLEEDFNLDD</sequence>
<reference evidence="2 3" key="1">
    <citation type="journal article" date="2022" name="Int. J. Syst. Evol. Microbiol.">
        <title>Neobacillus kokaensis sp. nov., isolated from soil.</title>
        <authorList>
            <person name="Yuki K."/>
            <person name="Matsubara H."/>
            <person name="Yamaguchi S."/>
        </authorList>
    </citation>
    <scope>NUCLEOTIDE SEQUENCE [LARGE SCALE GENOMIC DNA]</scope>
    <source>
        <strain evidence="2 3">LOB 377</strain>
    </source>
</reference>
<dbReference type="Pfam" id="PF09524">
    <property type="entry name" value="Phg_2220_C"/>
    <property type="match status" value="1"/>
</dbReference>
<proteinExistence type="predicted"/>
<dbReference type="Proteomes" id="UP000637074">
    <property type="component" value="Unassembled WGS sequence"/>
</dbReference>
<evidence type="ECO:0000313" key="2">
    <source>
        <dbReference type="EMBL" id="GHI00072.1"/>
    </source>
</evidence>
<evidence type="ECO:0000259" key="1">
    <source>
        <dbReference type="Pfam" id="PF09524"/>
    </source>
</evidence>
<comment type="caution">
    <text evidence="2">The sequence shown here is derived from an EMBL/GenBank/DDBJ whole genome shotgun (WGS) entry which is preliminary data.</text>
</comment>
<organism evidence="2 3">
    <name type="scientific">Neobacillus kokaensis</name>
    <dbReference type="NCBI Taxonomy" id="2759023"/>
    <lineage>
        <taxon>Bacteria</taxon>
        <taxon>Bacillati</taxon>
        <taxon>Bacillota</taxon>
        <taxon>Bacilli</taxon>
        <taxon>Bacillales</taxon>
        <taxon>Bacillaceae</taxon>
        <taxon>Neobacillus</taxon>
    </lineage>
</organism>
<feature type="domain" description="Phage conserved hypothetical protein C-terminal" evidence="1">
    <location>
        <begin position="164"/>
        <end position="236"/>
    </location>
</feature>
<name>A0ABQ3N7R3_9BACI</name>
<evidence type="ECO:0000313" key="3">
    <source>
        <dbReference type="Proteomes" id="UP000637074"/>
    </source>
</evidence>
<dbReference type="NCBIfam" id="TIGR02220">
    <property type="entry name" value="phg_TIGR02220"/>
    <property type="match status" value="1"/>
</dbReference>
<keyword evidence="3" id="KW-1185">Reference proteome</keyword>
<dbReference type="RefSeq" id="WP_191275202.1">
    <property type="nucleotide sequence ID" value="NZ_BNDS01000018.1"/>
</dbReference>
<gene>
    <name evidence="2" type="ORF">AM1BK_36140</name>
</gene>
<protein>
    <recommendedName>
        <fullName evidence="1">Phage conserved hypothetical protein C-terminal domain-containing protein</fullName>
    </recommendedName>
</protein>